<proteinExistence type="predicted"/>
<feature type="region of interest" description="Disordered" evidence="1">
    <location>
        <begin position="68"/>
        <end position="163"/>
    </location>
</feature>
<feature type="compositionally biased region" description="Polar residues" evidence="1">
    <location>
        <begin position="1"/>
        <end position="12"/>
    </location>
</feature>
<reference evidence="3" key="2">
    <citation type="journal article" date="2017" name="J. Anim. Genet.">
        <title>Multiple reference genome sequences of hot pepper reveal the massive evolution of plant disease resistance genes by retroduplication.</title>
        <authorList>
            <person name="Kim S."/>
            <person name="Park J."/>
            <person name="Yeom S.-I."/>
            <person name="Kim Y.-M."/>
            <person name="Seo E."/>
            <person name="Kim K.-T."/>
            <person name="Kim M.-S."/>
            <person name="Lee J.M."/>
            <person name="Cheong K."/>
            <person name="Shin H.-S."/>
            <person name="Kim S.-B."/>
            <person name="Han K."/>
            <person name="Lee J."/>
            <person name="Park M."/>
            <person name="Lee H.-A."/>
            <person name="Lee H.-Y."/>
            <person name="Lee Y."/>
            <person name="Oh S."/>
            <person name="Lee J.H."/>
            <person name="Choi E."/>
            <person name="Choi E."/>
            <person name="Lee S.E."/>
            <person name="Jeon J."/>
            <person name="Kim H."/>
            <person name="Choi G."/>
            <person name="Song H."/>
            <person name="Lee J."/>
            <person name="Lee S.-C."/>
            <person name="Kwon J.-K."/>
            <person name="Lee H.-Y."/>
            <person name="Koo N."/>
            <person name="Hong Y."/>
            <person name="Kim R.W."/>
            <person name="Kang W.-H."/>
            <person name="Huh J.H."/>
            <person name="Kang B.-C."/>
            <person name="Yang T.-J."/>
            <person name="Lee Y.-H."/>
            <person name="Bennetzen J.L."/>
            <person name="Choi D."/>
        </authorList>
    </citation>
    <scope>NUCLEOTIDE SEQUENCE [LARGE SCALE GENOMIC DNA]</scope>
    <source>
        <strain evidence="3">cv. PBC81</strain>
    </source>
</reference>
<dbReference type="Proteomes" id="UP000224567">
    <property type="component" value="Unassembled WGS sequence"/>
</dbReference>
<dbReference type="AlphaFoldDB" id="A0A2G2WCL2"/>
<reference evidence="2 3" key="1">
    <citation type="journal article" date="2017" name="Genome Biol.">
        <title>New reference genome sequences of hot pepper reveal the massive evolution of plant disease-resistance genes by retroduplication.</title>
        <authorList>
            <person name="Kim S."/>
            <person name="Park J."/>
            <person name="Yeom S.I."/>
            <person name="Kim Y.M."/>
            <person name="Seo E."/>
            <person name="Kim K.T."/>
            <person name="Kim M.S."/>
            <person name="Lee J.M."/>
            <person name="Cheong K."/>
            <person name="Shin H.S."/>
            <person name="Kim S.B."/>
            <person name="Han K."/>
            <person name="Lee J."/>
            <person name="Park M."/>
            <person name="Lee H.A."/>
            <person name="Lee H.Y."/>
            <person name="Lee Y."/>
            <person name="Oh S."/>
            <person name="Lee J.H."/>
            <person name="Choi E."/>
            <person name="Choi E."/>
            <person name="Lee S.E."/>
            <person name="Jeon J."/>
            <person name="Kim H."/>
            <person name="Choi G."/>
            <person name="Song H."/>
            <person name="Lee J."/>
            <person name="Lee S.C."/>
            <person name="Kwon J.K."/>
            <person name="Lee H.Y."/>
            <person name="Koo N."/>
            <person name="Hong Y."/>
            <person name="Kim R.W."/>
            <person name="Kang W.H."/>
            <person name="Huh J.H."/>
            <person name="Kang B.C."/>
            <person name="Yang T.J."/>
            <person name="Lee Y.H."/>
            <person name="Bennetzen J.L."/>
            <person name="Choi D."/>
        </authorList>
    </citation>
    <scope>NUCLEOTIDE SEQUENCE [LARGE SCALE GENOMIC DNA]</scope>
    <source>
        <strain evidence="3">cv. PBC81</strain>
    </source>
</reference>
<evidence type="ECO:0000313" key="2">
    <source>
        <dbReference type="EMBL" id="PHT42850.1"/>
    </source>
</evidence>
<dbReference type="OrthoDB" id="1227250at2759"/>
<accession>A0A2G2WCL2</accession>
<protein>
    <submittedName>
        <fullName evidence="2">Uncharacterized protein</fullName>
    </submittedName>
</protein>
<gene>
    <name evidence="2" type="ORF">CQW23_16875</name>
</gene>
<keyword evidence="3" id="KW-1185">Reference proteome</keyword>
<dbReference type="EMBL" id="MLFT02000007">
    <property type="protein sequence ID" value="PHT42850.1"/>
    <property type="molecule type" value="Genomic_DNA"/>
</dbReference>
<comment type="caution">
    <text evidence="2">The sequence shown here is derived from an EMBL/GenBank/DDBJ whole genome shotgun (WGS) entry which is preliminary data.</text>
</comment>
<feature type="compositionally biased region" description="Basic and acidic residues" evidence="1">
    <location>
        <begin position="112"/>
        <end position="132"/>
    </location>
</feature>
<sequence>MEQQMSQLSAAFNQRKAGTLPSDTVQNPRNDGLCMAITTRSGKVLENLSKGKQVVDEAQFKDAVEAEVSAHDVTPRRHQPKKSDIRKPNKKEVVEKMIPLPPPPFPQRLKKKADEIPEKVNNRKQDKEKVVEKMIPLPPPPFPQRLKKKADDSRFSKFMTMLK</sequence>
<feature type="region of interest" description="Disordered" evidence="1">
    <location>
        <begin position="1"/>
        <end position="29"/>
    </location>
</feature>
<name>A0A2G2WCL2_CAPBA</name>
<feature type="compositionally biased region" description="Basic and acidic residues" evidence="1">
    <location>
        <begin position="68"/>
        <end position="95"/>
    </location>
</feature>
<evidence type="ECO:0000256" key="1">
    <source>
        <dbReference type="SAM" id="MobiDB-lite"/>
    </source>
</evidence>
<evidence type="ECO:0000313" key="3">
    <source>
        <dbReference type="Proteomes" id="UP000224567"/>
    </source>
</evidence>
<organism evidence="2 3">
    <name type="scientific">Capsicum baccatum</name>
    <name type="common">Peruvian pepper</name>
    <dbReference type="NCBI Taxonomy" id="33114"/>
    <lineage>
        <taxon>Eukaryota</taxon>
        <taxon>Viridiplantae</taxon>
        <taxon>Streptophyta</taxon>
        <taxon>Embryophyta</taxon>
        <taxon>Tracheophyta</taxon>
        <taxon>Spermatophyta</taxon>
        <taxon>Magnoliopsida</taxon>
        <taxon>eudicotyledons</taxon>
        <taxon>Gunneridae</taxon>
        <taxon>Pentapetalae</taxon>
        <taxon>asterids</taxon>
        <taxon>lamiids</taxon>
        <taxon>Solanales</taxon>
        <taxon>Solanaceae</taxon>
        <taxon>Solanoideae</taxon>
        <taxon>Capsiceae</taxon>
        <taxon>Capsicum</taxon>
    </lineage>
</organism>